<organism evidence="1">
    <name type="scientific">Tanacetum cinerariifolium</name>
    <name type="common">Dalmatian daisy</name>
    <name type="synonym">Chrysanthemum cinerariifolium</name>
    <dbReference type="NCBI Taxonomy" id="118510"/>
    <lineage>
        <taxon>Eukaryota</taxon>
        <taxon>Viridiplantae</taxon>
        <taxon>Streptophyta</taxon>
        <taxon>Embryophyta</taxon>
        <taxon>Tracheophyta</taxon>
        <taxon>Spermatophyta</taxon>
        <taxon>Magnoliopsida</taxon>
        <taxon>eudicotyledons</taxon>
        <taxon>Gunneridae</taxon>
        <taxon>Pentapetalae</taxon>
        <taxon>asterids</taxon>
        <taxon>campanulids</taxon>
        <taxon>Asterales</taxon>
        <taxon>Asteraceae</taxon>
        <taxon>Asteroideae</taxon>
        <taxon>Anthemideae</taxon>
        <taxon>Anthemidinae</taxon>
        <taxon>Tanacetum</taxon>
    </lineage>
</organism>
<accession>A0A699XCG3</accession>
<feature type="non-terminal residue" evidence="1">
    <location>
        <position position="74"/>
    </location>
</feature>
<comment type="caution">
    <text evidence="1">The sequence shown here is derived from an EMBL/GenBank/DDBJ whole genome shotgun (WGS) entry which is preliminary data.</text>
</comment>
<name>A0A699XCG3_TANCI</name>
<dbReference type="EMBL" id="BKCJ011820549">
    <property type="protein sequence ID" value="GFD55688.1"/>
    <property type="molecule type" value="Genomic_DNA"/>
</dbReference>
<proteinExistence type="predicted"/>
<feature type="non-terminal residue" evidence="1">
    <location>
        <position position="1"/>
    </location>
</feature>
<dbReference type="AlphaFoldDB" id="A0A699XCG3"/>
<protein>
    <submittedName>
        <fullName evidence="1">Uncharacterized protein</fullName>
    </submittedName>
</protein>
<evidence type="ECO:0000313" key="1">
    <source>
        <dbReference type="EMBL" id="GFD55688.1"/>
    </source>
</evidence>
<reference evidence="1" key="1">
    <citation type="journal article" date="2019" name="Sci. Rep.">
        <title>Draft genome of Tanacetum cinerariifolium, the natural source of mosquito coil.</title>
        <authorList>
            <person name="Yamashiro T."/>
            <person name="Shiraishi A."/>
            <person name="Satake H."/>
            <person name="Nakayama K."/>
        </authorList>
    </citation>
    <scope>NUCLEOTIDE SEQUENCE</scope>
</reference>
<sequence>DVEGGDREDHQDREHGLRDEAAFFERGAKAIWVVGLACRRAGRGENGGEHLRLIPLVRSEAAPRPKAGAPFKIS</sequence>
<gene>
    <name evidence="1" type="ORF">Tci_927657</name>
</gene>